<evidence type="ECO:0000259" key="1">
    <source>
        <dbReference type="Pfam" id="PF08818"/>
    </source>
</evidence>
<evidence type="ECO:0000313" key="2">
    <source>
        <dbReference type="EMBL" id="MCV2232424.1"/>
    </source>
</evidence>
<dbReference type="InterPro" id="IPR014922">
    <property type="entry name" value="YdhG-like"/>
</dbReference>
<dbReference type="Pfam" id="PF08818">
    <property type="entry name" value="DUF1801"/>
    <property type="match status" value="1"/>
</dbReference>
<feature type="domain" description="YdhG-like" evidence="1">
    <location>
        <begin position="44"/>
        <end position="121"/>
    </location>
</feature>
<evidence type="ECO:0000313" key="3">
    <source>
        <dbReference type="Proteomes" id="UP001177160"/>
    </source>
</evidence>
<protein>
    <submittedName>
        <fullName evidence="2">DUF1801 domain-containing protein</fullName>
    </submittedName>
</protein>
<gene>
    <name evidence="2" type="ORF">N7548_06255</name>
</gene>
<keyword evidence="3" id="KW-1185">Reference proteome</keyword>
<organism evidence="2 3">
    <name type="scientific">Paracholeplasma manati</name>
    <dbReference type="NCBI Taxonomy" id="591373"/>
    <lineage>
        <taxon>Bacteria</taxon>
        <taxon>Bacillati</taxon>
        <taxon>Mycoplasmatota</taxon>
        <taxon>Mollicutes</taxon>
        <taxon>Acholeplasmatales</taxon>
        <taxon>Acholeplasmataceae</taxon>
        <taxon>Paracholeplasma</taxon>
    </lineage>
</organism>
<dbReference type="RefSeq" id="WP_263608611.1">
    <property type="nucleotide sequence ID" value="NZ_JAOVQM010000004.1"/>
</dbReference>
<proteinExistence type="predicted"/>
<reference evidence="2" key="1">
    <citation type="submission" date="2022-09" db="EMBL/GenBank/DDBJ databases">
        <title>Novel Mycoplasma species identified in domestic and wild animals.</title>
        <authorList>
            <person name="Volokhov D.V."/>
            <person name="Furtak V.A."/>
            <person name="Zagorodnyaya T.A."/>
        </authorList>
    </citation>
    <scope>NUCLEOTIDE SEQUENCE</scope>
    <source>
        <strain evidence="2">Oakley</strain>
    </source>
</reference>
<dbReference type="Proteomes" id="UP001177160">
    <property type="component" value="Unassembled WGS sequence"/>
</dbReference>
<comment type="caution">
    <text evidence="2">The sequence shown here is derived from an EMBL/GenBank/DDBJ whole genome shotgun (WGS) entry which is preliminary data.</text>
</comment>
<dbReference type="EMBL" id="JAOVQM010000004">
    <property type="protein sequence ID" value="MCV2232424.1"/>
    <property type="molecule type" value="Genomic_DNA"/>
</dbReference>
<sequence>MDITNESIQSYIEQLSADRYEAILWIVNEMKQITNREPKLWGTIIGFGKLYYKYKTGHDGHMPILALSSRKQAITLYLTYNIEQYEEIKTLGKCTYGKGCLYIKKLSDVDLNVLKRLMRKSYEDALKYDFITLIE</sequence>
<accession>A0ABT2Y6R1</accession>
<name>A0ABT2Y6R1_9MOLU</name>